<evidence type="ECO:0000313" key="5">
    <source>
        <dbReference type="Proteomes" id="UP001162834"/>
    </source>
</evidence>
<dbReference type="InterPro" id="IPR025997">
    <property type="entry name" value="SBP_2_dom"/>
</dbReference>
<reference evidence="4" key="1">
    <citation type="journal article" date="2022" name="Int. J. Syst. Evol. Microbiol.">
        <title>Pseudomonas aegrilactucae sp. nov. and Pseudomonas morbosilactucae sp. nov., pathogens causing bacterial rot of lettuce in Japan.</title>
        <authorList>
            <person name="Sawada H."/>
            <person name="Fujikawa T."/>
            <person name="Satou M."/>
        </authorList>
    </citation>
    <scope>NUCLEOTIDE SEQUENCE</scope>
    <source>
        <strain evidence="4">0166_1</strain>
    </source>
</reference>
<keyword evidence="2" id="KW-0732">Signal</keyword>
<dbReference type="SUPFAM" id="SSF53822">
    <property type="entry name" value="Periplasmic binding protein-like I"/>
    <property type="match status" value="1"/>
</dbReference>
<dbReference type="Proteomes" id="UP001162834">
    <property type="component" value="Chromosome"/>
</dbReference>
<feature type="chain" id="PRO_5038417958" description="Periplasmic binding protein domain-containing protein" evidence="2">
    <location>
        <begin position="33"/>
        <end position="427"/>
    </location>
</feature>
<name>A0A9E6Y4R8_9ACTN</name>
<sequence>MLRDRTSNARRPRRLLALTVACAALLALLVVAGCGSSNGSSTSTGASTSSGGGATTSGGSQTTAAVSDAQVQNTVNTAMNTDTVTASSLPPMLLDYFKRATAVPDAATQAKAYACWQANTCTVGSGDITLGIADGFGDNTWRKFSKMNAILEALTYPEIGKIISTNAHGDLAKFQSDLRSLTAQGAKAIVSYNDFGPAAYSAFTAAQRSGAAVSTYVGPGDGAPTSAITTRVQPDICQAGKTMAQATKDAVGSAPVAYFSGTPGNPQDAGWQKCATEAGTNAIFKADTSWTPAGAQKATSALIASGKPAKAILYSYSNPVPVMVKTYNKANKPVPAIITWTQDNGTSCLWKKQQFKLYQTNALNWAAGAAVDASMAKAMGKDAPAELIYPFPFTQAKASDCAPGKPADFPGASSLVPDSLTAKILGG</sequence>
<keyword evidence="5" id="KW-1185">Reference proteome</keyword>
<accession>A0A9E6Y4R8</accession>
<dbReference type="EMBL" id="CP087164">
    <property type="protein sequence ID" value="UGS38978.1"/>
    <property type="molecule type" value="Genomic_DNA"/>
</dbReference>
<protein>
    <recommendedName>
        <fullName evidence="3">Periplasmic binding protein domain-containing protein</fullName>
    </recommendedName>
</protein>
<feature type="domain" description="Periplasmic binding protein" evidence="3">
    <location>
        <begin position="138"/>
        <end position="381"/>
    </location>
</feature>
<evidence type="ECO:0000259" key="3">
    <source>
        <dbReference type="Pfam" id="PF13407"/>
    </source>
</evidence>
<feature type="region of interest" description="Disordered" evidence="1">
    <location>
        <begin position="41"/>
        <end position="65"/>
    </location>
</feature>
<evidence type="ECO:0000256" key="2">
    <source>
        <dbReference type="SAM" id="SignalP"/>
    </source>
</evidence>
<dbReference type="KEGG" id="sbae:DSM104329_05410"/>
<evidence type="ECO:0000256" key="1">
    <source>
        <dbReference type="SAM" id="MobiDB-lite"/>
    </source>
</evidence>
<gene>
    <name evidence="4" type="ORF">DSM104329_05410</name>
</gene>
<dbReference type="AlphaFoldDB" id="A0A9E6Y4R8"/>
<dbReference type="InterPro" id="IPR028082">
    <property type="entry name" value="Peripla_BP_I"/>
</dbReference>
<dbReference type="PROSITE" id="PS51257">
    <property type="entry name" value="PROKAR_LIPOPROTEIN"/>
    <property type="match status" value="1"/>
</dbReference>
<dbReference type="Pfam" id="PF13407">
    <property type="entry name" value="Peripla_BP_4"/>
    <property type="match status" value="1"/>
</dbReference>
<dbReference type="RefSeq" id="WP_259312989.1">
    <property type="nucleotide sequence ID" value="NZ_CP087164.1"/>
</dbReference>
<proteinExistence type="predicted"/>
<dbReference type="Gene3D" id="3.40.50.2300">
    <property type="match status" value="2"/>
</dbReference>
<feature type="signal peptide" evidence="2">
    <location>
        <begin position="1"/>
        <end position="32"/>
    </location>
</feature>
<evidence type="ECO:0000313" key="4">
    <source>
        <dbReference type="EMBL" id="UGS38978.1"/>
    </source>
</evidence>
<organism evidence="4 5">
    <name type="scientific">Capillimicrobium parvum</name>
    <dbReference type="NCBI Taxonomy" id="2884022"/>
    <lineage>
        <taxon>Bacteria</taxon>
        <taxon>Bacillati</taxon>
        <taxon>Actinomycetota</taxon>
        <taxon>Thermoleophilia</taxon>
        <taxon>Solirubrobacterales</taxon>
        <taxon>Capillimicrobiaceae</taxon>
        <taxon>Capillimicrobium</taxon>
    </lineage>
</organism>